<keyword evidence="2" id="KW-1185">Reference proteome</keyword>
<gene>
    <name evidence="1" type="ORF">EAS64_24640</name>
</gene>
<accession>A0A6P2BWU2</accession>
<dbReference type="RefSeq" id="WP_145856448.1">
    <property type="nucleotide sequence ID" value="NZ_RPFW01000004.1"/>
</dbReference>
<dbReference type="Proteomes" id="UP000460272">
    <property type="component" value="Unassembled WGS sequence"/>
</dbReference>
<reference evidence="1 2" key="1">
    <citation type="submission" date="2018-11" db="EMBL/GenBank/DDBJ databases">
        <title>Trebonia kvetii gen.nov., sp.nov., a novel acidophilic actinobacterium, and proposal of the new actinobacterial family Treboniaceae fam. nov.</title>
        <authorList>
            <person name="Rapoport D."/>
            <person name="Sagova-Mareckova M."/>
            <person name="Sedlacek I."/>
            <person name="Provaznik J."/>
            <person name="Kralova S."/>
            <person name="Pavlinic D."/>
            <person name="Benes V."/>
            <person name="Kopecky J."/>
        </authorList>
    </citation>
    <scope>NUCLEOTIDE SEQUENCE [LARGE SCALE GENOMIC DNA]</scope>
    <source>
        <strain evidence="1 2">15Tr583</strain>
    </source>
</reference>
<protein>
    <submittedName>
        <fullName evidence="1">Uncharacterized protein</fullName>
    </submittedName>
</protein>
<sequence>MTGPWRGQDYGRRAGTAGLALAALGLLLTGPVEPTAPGTGEVVARLGALTVSATALRQGPAGTFTASVRFSTSAQRSDQLDAAIAVGGGTVALYHQQVSLAEIPDLTGCGGDTAPLPVIEHWLHYGPLEIPGQSDGPAPPVAATLTVRLVSSVASTTLTVTLYFANGSVLPLNLPVDRT</sequence>
<evidence type="ECO:0000313" key="2">
    <source>
        <dbReference type="Proteomes" id="UP000460272"/>
    </source>
</evidence>
<evidence type="ECO:0000313" key="1">
    <source>
        <dbReference type="EMBL" id="TVZ03562.1"/>
    </source>
</evidence>
<dbReference type="EMBL" id="RPFW01000004">
    <property type="protein sequence ID" value="TVZ03562.1"/>
    <property type="molecule type" value="Genomic_DNA"/>
</dbReference>
<organism evidence="1 2">
    <name type="scientific">Trebonia kvetii</name>
    <dbReference type="NCBI Taxonomy" id="2480626"/>
    <lineage>
        <taxon>Bacteria</taxon>
        <taxon>Bacillati</taxon>
        <taxon>Actinomycetota</taxon>
        <taxon>Actinomycetes</taxon>
        <taxon>Streptosporangiales</taxon>
        <taxon>Treboniaceae</taxon>
        <taxon>Trebonia</taxon>
    </lineage>
</organism>
<proteinExistence type="predicted"/>
<dbReference type="AlphaFoldDB" id="A0A6P2BWU2"/>
<comment type="caution">
    <text evidence="1">The sequence shown here is derived from an EMBL/GenBank/DDBJ whole genome shotgun (WGS) entry which is preliminary data.</text>
</comment>
<name>A0A6P2BWU2_9ACTN</name>